<evidence type="ECO:0000256" key="1">
    <source>
        <dbReference type="SAM" id="Coils"/>
    </source>
</evidence>
<dbReference type="OrthoDB" id="2257100at2759"/>
<sequence>MTTILASTGSISCSYLDSNTSNHIFCAGTSGREYSVGNYLINDMSAAPARPSSGWRETHNAQSSRPRDHASSSAPPTTGNFISTSWSEDHSQLDRALADSIAFGLDPIILPDTNLIDLNMSLDDFVPSITEPRSPLSPTAASENSIGSQTRGYILENRADRHQSQSPSLLYQTLSAPQSQQHTHSPNPSRYFQPINRHQHSRQNTTVAESAGSDTPSSQDSGDDPLTEKRRRNKLAAQRLRQKKLDRISNLESRLEDVTKERDDLRLRLAKWEGEAIAMRQLFDQKMKE</sequence>
<feature type="region of interest" description="Disordered" evidence="2">
    <location>
        <begin position="173"/>
        <end position="229"/>
    </location>
</feature>
<dbReference type="Pfam" id="PF07716">
    <property type="entry name" value="bZIP_2"/>
    <property type="match status" value="1"/>
</dbReference>
<evidence type="ECO:0000313" key="4">
    <source>
        <dbReference type="EMBL" id="CRG89928.1"/>
    </source>
</evidence>
<dbReference type="STRING" id="28573.A0A0U1M2W4"/>
<dbReference type="PROSITE" id="PS00036">
    <property type="entry name" value="BZIP_BASIC"/>
    <property type="match status" value="1"/>
</dbReference>
<feature type="domain" description="BZIP" evidence="3">
    <location>
        <begin position="223"/>
        <end position="286"/>
    </location>
</feature>
<organism evidence="4 5">
    <name type="scientific">Talaromyces islandicus</name>
    <name type="common">Penicillium islandicum</name>
    <dbReference type="NCBI Taxonomy" id="28573"/>
    <lineage>
        <taxon>Eukaryota</taxon>
        <taxon>Fungi</taxon>
        <taxon>Dikarya</taxon>
        <taxon>Ascomycota</taxon>
        <taxon>Pezizomycotina</taxon>
        <taxon>Eurotiomycetes</taxon>
        <taxon>Eurotiomycetidae</taxon>
        <taxon>Eurotiales</taxon>
        <taxon>Trichocomaceae</taxon>
        <taxon>Talaromyces</taxon>
        <taxon>Talaromyces sect. Islandici</taxon>
    </lineage>
</organism>
<feature type="region of interest" description="Disordered" evidence="2">
    <location>
        <begin position="47"/>
        <end position="86"/>
    </location>
</feature>
<dbReference type="InterPro" id="IPR004827">
    <property type="entry name" value="bZIP"/>
</dbReference>
<dbReference type="CDD" id="cd12193">
    <property type="entry name" value="bZIP_GCN4"/>
    <property type="match status" value="1"/>
</dbReference>
<proteinExistence type="predicted"/>
<dbReference type="Proteomes" id="UP000054383">
    <property type="component" value="Unassembled WGS sequence"/>
</dbReference>
<feature type="compositionally biased region" description="Polar residues" evidence="2">
    <location>
        <begin position="71"/>
        <end position="86"/>
    </location>
</feature>
<dbReference type="SMART" id="SM00338">
    <property type="entry name" value="BRLZ"/>
    <property type="match status" value="1"/>
</dbReference>
<keyword evidence="1" id="KW-0175">Coiled coil</keyword>
<dbReference type="GO" id="GO:0003700">
    <property type="term" value="F:DNA-binding transcription factor activity"/>
    <property type="evidence" value="ECO:0007669"/>
    <property type="project" value="InterPro"/>
</dbReference>
<evidence type="ECO:0000256" key="2">
    <source>
        <dbReference type="SAM" id="MobiDB-lite"/>
    </source>
</evidence>
<keyword evidence="5" id="KW-1185">Reference proteome</keyword>
<dbReference type="AlphaFoldDB" id="A0A0U1M2W4"/>
<reference evidence="4 5" key="1">
    <citation type="submission" date="2015-04" db="EMBL/GenBank/DDBJ databases">
        <authorList>
            <person name="Syromyatnikov M.Y."/>
            <person name="Popov V.N."/>
        </authorList>
    </citation>
    <scope>NUCLEOTIDE SEQUENCE [LARGE SCALE GENOMIC DNA]</scope>
    <source>
        <strain evidence="4">WF-38-12</strain>
    </source>
</reference>
<dbReference type="EMBL" id="CVMT01000007">
    <property type="protein sequence ID" value="CRG89928.1"/>
    <property type="molecule type" value="Genomic_DNA"/>
</dbReference>
<feature type="compositionally biased region" description="Polar residues" evidence="2">
    <location>
        <begin position="173"/>
        <end position="190"/>
    </location>
</feature>
<feature type="coiled-coil region" evidence="1">
    <location>
        <begin position="241"/>
        <end position="275"/>
    </location>
</feature>
<accession>A0A0U1M2W4</accession>
<evidence type="ECO:0000313" key="5">
    <source>
        <dbReference type="Proteomes" id="UP000054383"/>
    </source>
</evidence>
<name>A0A0U1M2W4_TALIS</name>
<protein>
    <recommendedName>
        <fullName evidence="3">BZIP domain-containing protein</fullName>
    </recommendedName>
</protein>
<feature type="compositionally biased region" description="Polar residues" evidence="2">
    <location>
        <begin position="202"/>
        <end position="220"/>
    </location>
</feature>
<dbReference type="InterPro" id="IPR046347">
    <property type="entry name" value="bZIP_sf"/>
</dbReference>
<dbReference type="PROSITE" id="PS50217">
    <property type="entry name" value="BZIP"/>
    <property type="match status" value="1"/>
</dbReference>
<dbReference type="SUPFAM" id="SSF57959">
    <property type="entry name" value="Leucine zipper domain"/>
    <property type="match status" value="1"/>
</dbReference>
<gene>
    <name evidence="4" type="ORF">PISL3812_06967</name>
</gene>
<evidence type="ECO:0000259" key="3">
    <source>
        <dbReference type="PROSITE" id="PS50217"/>
    </source>
</evidence>
<dbReference type="Gene3D" id="1.20.5.170">
    <property type="match status" value="1"/>
</dbReference>